<proteinExistence type="predicted"/>
<dbReference type="EMBL" id="JADQCH020000002">
    <property type="protein sequence ID" value="MEY2345504.1"/>
    <property type="molecule type" value="Genomic_DNA"/>
</dbReference>
<evidence type="ECO:0000259" key="1">
    <source>
        <dbReference type="Pfam" id="PF25967"/>
    </source>
</evidence>
<evidence type="ECO:0000313" key="2">
    <source>
        <dbReference type="EMBL" id="MEY2345504.1"/>
    </source>
</evidence>
<dbReference type="InterPro" id="IPR058627">
    <property type="entry name" value="MdtA-like_C"/>
</dbReference>
<accession>A0ABD5M1G8</accession>
<feature type="domain" description="Multidrug resistance protein MdtA-like C-terminal permuted SH3" evidence="1">
    <location>
        <begin position="2"/>
        <end position="27"/>
    </location>
</feature>
<sequence length="55" mass="5915">MKVGLRYNGLIEIKEGLNQGDQVVTSGQIKLSDGTSIAPIEQDTLTLAQSTTRQP</sequence>
<dbReference type="Gene3D" id="2.40.420.20">
    <property type="match status" value="1"/>
</dbReference>
<dbReference type="Pfam" id="PF25967">
    <property type="entry name" value="RND-MFP_C"/>
    <property type="match status" value="1"/>
</dbReference>
<gene>
    <name evidence="2" type="ORF">I3679_022635</name>
</gene>
<reference evidence="2" key="1">
    <citation type="submission" date="2021-05" db="EMBL/GenBank/DDBJ databases">
        <title>First report of NDM-5 and VEB-6 producing Proteus mirabilis isolated from blood of a sepsis patient in Kolkata, India.</title>
        <authorList>
            <person name="Halder G."/>
            <person name="Chaudhuri B."/>
            <person name="Dutta S."/>
        </authorList>
    </citation>
    <scope>NUCLEOTIDE SEQUENCE [LARGE SCALE GENOMIC DNA]</scope>
    <source>
        <strain evidence="2">7049</strain>
    </source>
</reference>
<dbReference type="AlphaFoldDB" id="A0ABD5M1G8"/>
<protein>
    <recommendedName>
        <fullName evidence="1">Multidrug resistance protein MdtA-like C-terminal permuted SH3 domain-containing protein</fullName>
    </recommendedName>
</protein>
<name>A0ABD5M1G8_PROMI</name>
<comment type="caution">
    <text evidence="2">The sequence shown here is derived from an EMBL/GenBank/DDBJ whole genome shotgun (WGS) entry which is preliminary data.</text>
</comment>
<organism evidence="2">
    <name type="scientific">Proteus mirabilis</name>
    <dbReference type="NCBI Taxonomy" id="584"/>
    <lineage>
        <taxon>Bacteria</taxon>
        <taxon>Pseudomonadati</taxon>
        <taxon>Pseudomonadota</taxon>
        <taxon>Gammaproteobacteria</taxon>
        <taxon>Enterobacterales</taxon>
        <taxon>Morganellaceae</taxon>
        <taxon>Proteus</taxon>
    </lineage>
</organism>